<reference evidence="4 5" key="1">
    <citation type="submission" date="2018-10" db="EMBL/GenBank/DDBJ databases">
        <title>Draft genome sequence of Bacillus salarius IM0101, isolated from a hypersaline soil in Inner Mongolia, China.</title>
        <authorList>
            <person name="Yamprayoonswat W."/>
            <person name="Boonvisut S."/>
            <person name="Jumpathong W."/>
            <person name="Sittihan S."/>
            <person name="Ruangsuj P."/>
            <person name="Wanthongcharoen S."/>
            <person name="Thongpramul N."/>
            <person name="Pimmason S."/>
            <person name="Yu B."/>
            <person name="Yasawong M."/>
        </authorList>
    </citation>
    <scope>NUCLEOTIDE SEQUENCE [LARGE SCALE GENOMIC DNA]</scope>
    <source>
        <strain evidence="4 5">IM0101</strain>
    </source>
</reference>
<keyword evidence="4" id="KW-0032">Aminotransferase</keyword>
<dbReference type="PANTHER" id="PTHR43277">
    <property type="entry name" value="ARGININE DECARBOXYLASE"/>
    <property type="match status" value="1"/>
</dbReference>
<feature type="domain" description="Orn/Lys/Arg decarboxylases family 1 pyridoxal-P attachment site" evidence="3">
    <location>
        <begin position="7"/>
        <end position="276"/>
    </location>
</feature>
<dbReference type="SUPFAM" id="SSF55904">
    <property type="entry name" value="Ornithine decarboxylase C-terminal domain"/>
    <property type="match status" value="1"/>
</dbReference>
<dbReference type="SUPFAM" id="SSF53383">
    <property type="entry name" value="PLP-dependent transferases"/>
    <property type="match status" value="1"/>
</dbReference>
<dbReference type="Proteomes" id="UP000275076">
    <property type="component" value="Unassembled WGS sequence"/>
</dbReference>
<comment type="cofactor">
    <cofactor evidence="1">
        <name>pyridoxal 5'-phosphate</name>
        <dbReference type="ChEBI" id="CHEBI:597326"/>
    </cofactor>
</comment>
<dbReference type="Gene3D" id="3.90.105.10">
    <property type="entry name" value="Molybdopterin biosynthesis moea protein, domain 2"/>
    <property type="match status" value="1"/>
</dbReference>
<gene>
    <name evidence="4" type="ORF">D7Z54_34025</name>
</gene>
<keyword evidence="5" id="KW-1185">Reference proteome</keyword>
<proteinExistence type="predicted"/>
<dbReference type="PANTHER" id="PTHR43277:SF3">
    <property type="entry name" value="DECARBOXYLASE, PUTATIVE-RELATED"/>
    <property type="match status" value="1"/>
</dbReference>
<dbReference type="OrthoDB" id="9815233at2"/>
<evidence type="ECO:0000256" key="1">
    <source>
        <dbReference type="ARBA" id="ARBA00001933"/>
    </source>
</evidence>
<dbReference type="Pfam" id="PF01276">
    <property type="entry name" value="OKR_DC_1"/>
    <property type="match status" value="1"/>
</dbReference>
<name>A0A428MRW2_9BACI</name>
<dbReference type="AlphaFoldDB" id="A0A428MRW2"/>
<accession>A0A428MRW2</accession>
<evidence type="ECO:0000259" key="3">
    <source>
        <dbReference type="Pfam" id="PF01276"/>
    </source>
</evidence>
<dbReference type="InterPro" id="IPR015424">
    <property type="entry name" value="PyrdxlP-dep_Trfase"/>
</dbReference>
<dbReference type="Gene3D" id="3.40.640.10">
    <property type="entry name" value="Type I PLP-dependent aspartate aminotransferase-like (Major domain)"/>
    <property type="match status" value="1"/>
</dbReference>
<dbReference type="EMBL" id="RBVX01000121">
    <property type="protein sequence ID" value="RSL28905.1"/>
    <property type="molecule type" value="Genomic_DNA"/>
</dbReference>
<comment type="caution">
    <text evidence="4">The sequence shown here is derived from an EMBL/GenBank/DDBJ whole genome shotgun (WGS) entry which is preliminary data.</text>
</comment>
<evidence type="ECO:0000313" key="5">
    <source>
        <dbReference type="Proteomes" id="UP000275076"/>
    </source>
</evidence>
<protein>
    <submittedName>
        <fullName evidence="4">Aminotransferase class I/II-fold pyridoxal phosphate-dependent enzyme</fullName>
    </submittedName>
</protein>
<keyword evidence="2" id="KW-0663">Pyridoxal phosphate</keyword>
<dbReference type="InterPro" id="IPR015421">
    <property type="entry name" value="PyrdxlP-dep_Trfase_major"/>
</dbReference>
<evidence type="ECO:0000256" key="2">
    <source>
        <dbReference type="ARBA" id="ARBA00022898"/>
    </source>
</evidence>
<dbReference type="InterPro" id="IPR000310">
    <property type="entry name" value="Orn/Lys/Arg_deCO2ase_major_dom"/>
</dbReference>
<dbReference type="InterPro" id="IPR052357">
    <property type="entry name" value="Orn_Lys_Arg_decarboxylase-I"/>
</dbReference>
<dbReference type="RefSeq" id="WP_125563500.1">
    <property type="nucleotide sequence ID" value="NZ_RBVX01000121.1"/>
</dbReference>
<dbReference type="GO" id="GO:0008483">
    <property type="term" value="F:transaminase activity"/>
    <property type="evidence" value="ECO:0007669"/>
    <property type="project" value="UniProtKB-KW"/>
</dbReference>
<organism evidence="4 5">
    <name type="scientific">Salibacterium salarium</name>
    <dbReference type="NCBI Taxonomy" id="284579"/>
    <lineage>
        <taxon>Bacteria</taxon>
        <taxon>Bacillati</taxon>
        <taxon>Bacillota</taxon>
        <taxon>Bacilli</taxon>
        <taxon>Bacillales</taxon>
        <taxon>Bacillaceae</taxon>
    </lineage>
</organism>
<sequence>MNQNVLPIVEALQQHNDKQPVSFHVPGHKSGWAMPEHGQKLFSSLLAYDQTELTGLDDLHEADDVIALAQELAADVYDCAQTLFLVGGSTAGNIAMIVAAFQREDVVFVQRDVHKSIINGLRLAGVTPVFLYPAYDEGSHLSLGLSVQTVEEAFRLYPSAQGLILTSPSYYGWTPVLRPLIEAVHERDAVVLVDEAHGAHFPASSIFPASALTQGADLVVQSAHKTLPALTMTGYLHIGKSSRIPAQAVQDAASMVQSSSPSYPLLASLDIARKYLFDLMQTMDDKITHHLYEQKSNILKAAGLQEAVVPDGVEQDPLKCIVQAPEGYSGWILQQYLEEKNIFPELADHRHVLFILSFETVPARTYEGIEQAVKQMRKEASPSYDSTPPLSPPYFGIQPVDDKWNAKSGGKPMQQVVEDTFGKKTASDIIPYPPGIPLFLKGETLTGERFEFLCQWLSKGGAIQGGVKDRNGNWYISIWKKDGKT</sequence>
<keyword evidence="4" id="KW-0808">Transferase</keyword>
<dbReference type="InterPro" id="IPR036633">
    <property type="entry name" value="Prn/Lys/Arg_de-COase_C_sf"/>
</dbReference>
<evidence type="ECO:0000313" key="4">
    <source>
        <dbReference type="EMBL" id="RSL28905.1"/>
    </source>
</evidence>